<evidence type="ECO:0000259" key="2">
    <source>
        <dbReference type="Pfam" id="PF13439"/>
    </source>
</evidence>
<organism evidence="3 4">
    <name type="scientific">Neokomagataea anthophila</name>
    <dbReference type="NCBI Taxonomy" id="2826925"/>
    <lineage>
        <taxon>Bacteria</taxon>
        <taxon>Pseudomonadati</taxon>
        <taxon>Pseudomonadota</taxon>
        <taxon>Alphaproteobacteria</taxon>
        <taxon>Acetobacterales</taxon>
        <taxon>Acetobacteraceae</taxon>
        <taxon>Neokomagataea</taxon>
    </lineage>
</organism>
<reference evidence="3 4" key="1">
    <citation type="submission" date="2021-04" db="EMBL/GenBank/DDBJ databases">
        <title>The complete genome sequence of Neokomagataea sp. TBRC 2177.</title>
        <authorList>
            <person name="Charoenyingcharoen P."/>
            <person name="Yukphan P."/>
        </authorList>
    </citation>
    <scope>NUCLEOTIDE SEQUENCE [LARGE SCALE GENOMIC DNA]</scope>
    <source>
        <strain evidence="3 4">TBRC 2177</strain>
    </source>
</reference>
<evidence type="ECO:0000313" key="3">
    <source>
        <dbReference type="EMBL" id="MBR0560255.1"/>
    </source>
</evidence>
<dbReference type="CDD" id="cd03819">
    <property type="entry name" value="GT4_WavL-like"/>
    <property type="match status" value="1"/>
</dbReference>
<dbReference type="PANTHER" id="PTHR45947">
    <property type="entry name" value="SULFOQUINOVOSYL TRANSFERASE SQD2"/>
    <property type="match status" value="1"/>
</dbReference>
<dbReference type="RefSeq" id="WP_211682466.1">
    <property type="nucleotide sequence ID" value="NZ_JAGRQH010000006.1"/>
</dbReference>
<feature type="domain" description="Glycosyl transferase family 1" evidence="1">
    <location>
        <begin position="197"/>
        <end position="362"/>
    </location>
</feature>
<evidence type="ECO:0000313" key="4">
    <source>
        <dbReference type="Proteomes" id="UP000677812"/>
    </source>
</evidence>
<proteinExistence type="predicted"/>
<dbReference type="SUPFAM" id="SSF53756">
    <property type="entry name" value="UDP-Glycosyltransferase/glycogen phosphorylase"/>
    <property type="match status" value="1"/>
</dbReference>
<name>A0ABS5E8L9_9PROT</name>
<accession>A0ABS5E8L9</accession>
<sequence length="400" mass="43746">MIKGSSIRARRPVILQVLPALGTGGLERGAVEIAAAIQKAGGEAVVAAHPGALLVQLHHAGADYVELDLRKKSLWTVLRGARALERIIREYGVDVVHARSRIPAWAAWLACRRTGTPMITTWHGTHNATWWGKRLYNSVLVRGTRVIAISRYIAGRMVEEYGVSSEKLRIIPRGADPVRFDPAVVSGERIQNLASAWDLPHGARVILMPARLTRWKGQGVLVEALARLRRLLPSGWVCVFIGPETDTNFASWLGKRVTALELRSWVRFAGTCSDMAAAYALADVVVAPSLRPEPFGRTVVEAQLMGKPVVGTAQGAMMETILPDETGVVVPPYDEEALAVVLERLLTTEADTLAYLAENARAHVLRDYTTRKMQAATLGVYDEVLGTALRQKFEGECLGR</sequence>
<dbReference type="Proteomes" id="UP000677812">
    <property type="component" value="Unassembled WGS sequence"/>
</dbReference>
<feature type="domain" description="Glycosyltransferase subfamily 4-like N-terminal" evidence="2">
    <location>
        <begin position="24"/>
        <end position="177"/>
    </location>
</feature>
<dbReference type="InterPro" id="IPR050194">
    <property type="entry name" value="Glycosyltransferase_grp1"/>
</dbReference>
<dbReference type="EMBL" id="JAGRQH010000006">
    <property type="protein sequence ID" value="MBR0560255.1"/>
    <property type="molecule type" value="Genomic_DNA"/>
</dbReference>
<dbReference type="Pfam" id="PF13439">
    <property type="entry name" value="Glyco_transf_4"/>
    <property type="match status" value="1"/>
</dbReference>
<dbReference type="PANTHER" id="PTHR45947:SF3">
    <property type="entry name" value="SULFOQUINOVOSYL TRANSFERASE SQD2"/>
    <property type="match status" value="1"/>
</dbReference>
<comment type="caution">
    <text evidence="3">The sequence shown here is derived from an EMBL/GenBank/DDBJ whole genome shotgun (WGS) entry which is preliminary data.</text>
</comment>
<gene>
    <name evidence="3" type="ORF">KB213_09350</name>
</gene>
<dbReference type="Gene3D" id="3.40.50.2000">
    <property type="entry name" value="Glycogen Phosphorylase B"/>
    <property type="match status" value="2"/>
</dbReference>
<keyword evidence="4" id="KW-1185">Reference proteome</keyword>
<dbReference type="InterPro" id="IPR001296">
    <property type="entry name" value="Glyco_trans_1"/>
</dbReference>
<evidence type="ECO:0000259" key="1">
    <source>
        <dbReference type="Pfam" id="PF00534"/>
    </source>
</evidence>
<dbReference type="Pfam" id="PF00534">
    <property type="entry name" value="Glycos_transf_1"/>
    <property type="match status" value="1"/>
</dbReference>
<protein>
    <submittedName>
        <fullName evidence="3">Glycosyltransferase family 4 protein</fullName>
    </submittedName>
</protein>
<dbReference type="InterPro" id="IPR028098">
    <property type="entry name" value="Glyco_trans_4-like_N"/>
</dbReference>